<dbReference type="Pfam" id="PF14329">
    <property type="entry name" value="DUF4386"/>
    <property type="match status" value="1"/>
</dbReference>
<reference evidence="2 3" key="1">
    <citation type="submission" date="2020-07" db="EMBL/GenBank/DDBJ databases">
        <title>Bacterium isolated from marine sediment.</title>
        <authorList>
            <person name="Shang D."/>
            <person name="Du Z.-J."/>
        </authorList>
    </citation>
    <scope>NUCLEOTIDE SEQUENCE [LARGE SCALE GENOMIC DNA]</scope>
    <source>
        <strain evidence="2 3">S7007</strain>
    </source>
</reference>
<feature type="transmembrane region" description="Helical" evidence="1">
    <location>
        <begin position="138"/>
        <end position="156"/>
    </location>
</feature>
<feature type="transmembrane region" description="Helical" evidence="1">
    <location>
        <begin position="50"/>
        <end position="72"/>
    </location>
</feature>
<sequence length="225" mass="25026">MNPTKPTTRTIGILFLIIFVSGILVYQVLRGPFLFGDDILANAALNSDKVTISTLVSFLAGILTILISVLLLPIFKKFSSKLGYIYVAFCLLNFIAIAIESYSAISLLDFSTEFSKSDNKTTLESLSGVFYNNHRSAHFMYLLTSCLPVFVLYYSLFVGKLVPKTISIFGMVAVLLMFISVVLSIFNIKGSSDLMIPIAIIQLFLPFWLIFKGFKTPKEINLSKV</sequence>
<feature type="transmembrane region" description="Helical" evidence="1">
    <location>
        <begin position="168"/>
        <end position="188"/>
    </location>
</feature>
<accession>A0A839AM96</accession>
<dbReference type="AlphaFoldDB" id="A0A839AM96"/>
<evidence type="ECO:0000256" key="1">
    <source>
        <dbReference type="SAM" id="Phobius"/>
    </source>
</evidence>
<protein>
    <submittedName>
        <fullName evidence="2">DUF4386 domain-containing protein</fullName>
    </submittedName>
</protein>
<keyword evidence="1" id="KW-0472">Membrane</keyword>
<keyword evidence="1" id="KW-1133">Transmembrane helix</keyword>
<feature type="transmembrane region" description="Helical" evidence="1">
    <location>
        <begin position="194"/>
        <end position="211"/>
    </location>
</feature>
<feature type="transmembrane region" description="Helical" evidence="1">
    <location>
        <begin position="12"/>
        <end position="30"/>
    </location>
</feature>
<organism evidence="2 3">
    <name type="scientific">Tenacibaculum pelagium</name>
    <dbReference type="NCBI Taxonomy" id="2759527"/>
    <lineage>
        <taxon>Bacteria</taxon>
        <taxon>Pseudomonadati</taxon>
        <taxon>Bacteroidota</taxon>
        <taxon>Flavobacteriia</taxon>
        <taxon>Flavobacteriales</taxon>
        <taxon>Flavobacteriaceae</taxon>
        <taxon>Tenacibaculum</taxon>
    </lineage>
</organism>
<evidence type="ECO:0000313" key="3">
    <source>
        <dbReference type="Proteomes" id="UP000563906"/>
    </source>
</evidence>
<dbReference type="InterPro" id="IPR025495">
    <property type="entry name" value="DUF4386"/>
</dbReference>
<proteinExistence type="predicted"/>
<gene>
    <name evidence="2" type="ORF">H3Z83_03700</name>
</gene>
<keyword evidence="3" id="KW-1185">Reference proteome</keyword>
<comment type="caution">
    <text evidence="2">The sequence shown here is derived from an EMBL/GenBank/DDBJ whole genome shotgun (WGS) entry which is preliminary data.</text>
</comment>
<feature type="transmembrane region" description="Helical" evidence="1">
    <location>
        <begin position="84"/>
        <end position="105"/>
    </location>
</feature>
<dbReference type="Proteomes" id="UP000563906">
    <property type="component" value="Unassembled WGS sequence"/>
</dbReference>
<dbReference type="EMBL" id="JACGLS010000001">
    <property type="protein sequence ID" value="MBA6155627.1"/>
    <property type="molecule type" value="Genomic_DNA"/>
</dbReference>
<name>A0A839AM96_9FLAO</name>
<evidence type="ECO:0000313" key="2">
    <source>
        <dbReference type="EMBL" id="MBA6155627.1"/>
    </source>
</evidence>
<keyword evidence="1" id="KW-0812">Transmembrane</keyword>
<dbReference type="RefSeq" id="WP_182124115.1">
    <property type="nucleotide sequence ID" value="NZ_JACGLS010000001.1"/>
</dbReference>